<feature type="active site" evidence="6">
    <location>
        <position position="99"/>
    </location>
</feature>
<evidence type="ECO:0000313" key="11">
    <source>
        <dbReference type="Proteomes" id="UP001178662"/>
    </source>
</evidence>
<dbReference type="InterPro" id="IPR019757">
    <property type="entry name" value="Pept_S26A_signal_pept_1_Lys-AS"/>
</dbReference>
<dbReference type="EMBL" id="CP119317">
    <property type="protein sequence ID" value="WEK56215.1"/>
    <property type="molecule type" value="Genomic_DNA"/>
</dbReference>
<dbReference type="GO" id="GO:0006465">
    <property type="term" value="P:signal peptide processing"/>
    <property type="evidence" value="ECO:0007669"/>
    <property type="project" value="InterPro"/>
</dbReference>
<feature type="transmembrane region" description="Helical" evidence="7">
    <location>
        <begin position="71"/>
        <end position="89"/>
    </location>
</feature>
<reference evidence="10" key="1">
    <citation type="submission" date="2023-03" db="EMBL/GenBank/DDBJ databases">
        <title>Andean soil-derived lignocellulolytic bacterial consortium as a source of novel taxa and putative plastic-active enzymes.</title>
        <authorList>
            <person name="Diaz-Garcia L."/>
            <person name="Chuvochina M."/>
            <person name="Feuerriegel G."/>
            <person name="Bunk B."/>
            <person name="Sproer C."/>
            <person name="Streit W.R."/>
            <person name="Rodriguez L.M."/>
            <person name="Overmann J."/>
            <person name="Jimenez D.J."/>
        </authorList>
    </citation>
    <scope>NUCLEOTIDE SEQUENCE</scope>
    <source>
        <strain evidence="10">MAG 2441</strain>
    </source>
</reference>
<dbReference type="InterPro" id="IPR019758">
    <property type="entry name" value="Pept_S26A_signal_pept_1_CS"/>
</dbReference>
<evidence type="ECO:0000256" key="6">
    <source>
        <dbReference type="PIRSR" id="PIRSR600223-1"/>
    </source>
</evidence>
<dbReference type="PANTHER" id="PTHR43390:SF1">
    <property type="entry name" value="CHLOROPLAST PROCESSING PEPTIDASE"/>
    <property type="match status" value="1"/>
</dbReference>
<dbReference type="EC" id="3.4.21.89" evidence="4 7"/>
<dbReference type="PRINTS" id="PR00727">
    <property type="entry name" value="LEADERPTASE"/>
</dbReference>
<dbReference type="InterPro" id="IPR036286">
    <property type="entry name" value="LexA/Signal_pep-like_sf"/>
</dbReference>
<dbReference type="PROSITE" id="PS00760">
    <property type="entry name" value="SPASE_I_2"/>
    <property type="match status" value="1"/>
</dbReference>
<evidence type="ECO:0000256" key="2">
    <source>
        <dbReference type="ARBA" id="ARBA00004401"/>
    </source>
</evidence>
<dbReference type="AlphaFoldDB" id="A0AA95JHP9"/>
<organism evidence="10 11">
    <name type="scientific">Candidatus Cohnella colombiensis</name>
    <dbReference type="NCBI Taxonomy" id="3121368"/>
    <lineage>
        <taxon>Bacteria</taxon>
        <taxon>Bacillati</taxon>
        <taxon>Bacillota</taxon>
        <taxon>Bacilli</taxon>
        <taxon>Bacillales</taxon>
        <taxon>Paenibacillaceae</taxon>
        <taxon>Cohnella</taxon>
    </lineage>
</organism>
<dbReference type="InterPro" id="IPR000223">
    <property type="entry name" value="Pept_S26A_signal_pept_1"/>
</dbReference>
<keyword evidence="7" id="KW-0812">Transmembrane</keyword>
<dbReference type="SUPFAM" id="SSF51306">
    <property type="entry name" value="LexA/Signal peptidase"/>
    <property type="match status" value="1"/>
</dbReference>
<evidence type="ECO:0000256" key="3">
    <source>
        <dbReference type="ARBA" id="ARBA00009370"/>
    </source>
</evidence>
<keyword evidence="11" id="KW-1185">Reference proteome</keyword>
<keyword evidence="5 7" id="KW-0378">Hydrolase</keyword>
<name>A0AA95JHP9_9BACL</name>
<dbReference type="Gene3D" id="2.10.109.10">
    <property type="entry name" value="Umud Fragment, subunit A"/>
    <property type="match status" value="1"/>
</dbReference>
<gene>
    <name evidence="10" type="primary">lepB</name>
    <name evidence="10" type="ORF">P0Y55_09265</name>
</gene>
<feature type="compositionally biased region" description="Polar residues" evidence="8">
    <location>
        <begin position="26"/>
        <end position="36"/>
    </location>
</feature>
<dbReference type="Proteomes" id="UP001178662">
    <property type="component" value="Chromosome"/>
</dbReference>
<dbReference type="Pfam" id="PF10502">
    <property type="entry name" value="Peptidase_S26"/>
    <property type="match status" value="1"/>
</dbReference>
<comment type="similarity">
    <text evidence="3 7">Belongs to the peptidase S26 family.</text>
</comment>
<keyword evidence="7" id="KW-1133">Transmembrane helix</keyword>
<accession>A0AA95JHP9</accession>
<dbReference type="GO" id="GO:0005886">
    <property type="term" value="C:plasma membrane"/>
    <property type="evidence" value="ECO:0007669"/>
    <property type="project" value="UniProtKB-SubCell"/>
</dbReference>
<feature type="compositionally biased region" description="Basic and acidic residues" evidence="8">
    <location>
        <begin position="1"/>
        <end position="25"/>
    </location>
</feature>
<protein>
    <recommendedName>
        <fullName evidence="4 7">Signal peptidase I</fullName>
        <ecNumber evidence="4 7">3.4.21.89</ecNumber>
    </recommendedName>
</protein>
<evidence type="ECO:0000256" key="1">
    <source>
        <dbReference type="ARBA" id="ARBA00000677"/>
    </source>
</evidence>
<evidence type="ECO:0000256" key="7">
    <source>
        <dbReference type="RuleBase" id="RU362042"/>
    </source>
</evidence>
<evidence type="ECO:0000256" key="8">
    <source>
        <dbReference type="SAM" id="MobiDB-lite"/>
    </source>
</evidence>
<dbReference type="InterPro" id="IPR019533">
    <property type="entry name" value="Peptidase_S26"/>
</dbReference>
<feature type="region of interest" description="Disordered" evidence="8">
    <location>
        <begin position="1"/>
        <end position="59"/>
    </location>
</feature>
<evidence type="ECO:0000313" key="10">
    <source>
        <dbReference type="EMBL" id="WEK56215.1"/>
    </source>
</evidence>
<proteinExistence type="inferred from homology"/>
<comment type="subcellular location">
    <subcellularLocation>
        <location evidence="2">Cell membrane</location>
        <topology evidence="2">Single-pass type II membrane protein</topology>
    </subcellularLocation>
    <subcellularLocation>
        <location evidence="7">Membrane</location>
        <topology evidence="7">Single-pass type II membrane protein</topology>
    </subcellularLocation>
</comment>
<dbReference type="PROSITE" id="PS00761">
    <property type="entry name" value="SPASE_I_3"/>
    <property type="match status" value="1"/>
</dbReference>
<feature type="domain" description="Peptidase S26" evidence="9">
    <location>
        <begin position="69"/>
        <end position="242"/>
    </location>
</feature>
<comment type="catalytic activity">
    <reaction evidence="1 7">
        <text>Cleavage of hydrophobic, N-terminal signal or leader sequences from secreted and periplasmic proteins.</text>
        <dbReference type="EC" id="3.4.21.89"/>
    </reaction>
</comment>
<sequence>MEQRNGNRDGSNDVRSQADAEEAVRDSQSTHANVDNSESKLDDSMSKVQSDLQGDKNSVKATRASKEIVEWIKALAIAGLLVFIIRWLLVSPFIVEGASMQPNFWDRERIIVNKVIYDIRAPKRGEVIVFHVPEEGRDFIKRVIGLPGDSIEVKGDTVLINGEPLDETYLAEAFEEAHANGELYNQDNKFYSNFPNGTFEDGVVPEGMLFVLGDNRSYSEDSRMIGYIPQDRIVGRADLVFWPLKDFHFISKN</sequence>
<dbReference type="PANTHER" id="PTHR43390">
    <property type="entry name" value="SIGNAL PEPTIDASE I"/>
    <property type="match status" value="1"/>
</dbReference>
<dbReference type="GO" id="GO:0009003">
    <property type="term" value="F:signal peptidase activity"/>
    <property type="evidence" value="ECO:0007669"/>
    <property type="project" value="UniProtKB-EC"/>
</dbReference>
<evidence type="ECO:0000256" key="5">
    <source>
        <dbReference type="ARBA" id="ARBA00022801"/>
    </source>
</evidence>
<dbReference type="GO" id="GO:0004252">
    <property type="term" value="F:serine-type endopeptidase activity"/>
    <property type="evidence" value="ECO:0007669"/>
    <property type="project" value="InterPro"/>
</dbReference>
<keyword evidence="7" id="KW-0645">Protease</keyword>
<keyword evidence="7" id="KW-0472">Membrane</keyword>
<feature type="active site" evidence="6">
    <location>
        <position position="141"/>
    </location>
</feature>
<dbReference type="CDD" id="cd06530">
    <property type="entry name" value="S26_SPase_I"/>
    <property type="match status" value="1"/>
</dbReference>
<evidence type="ECO:0000259" key="9">
    <source>
        <dbReference type="Pfam" id="PF10502"/>
    </source>
</evidence>
<evidence type="ECO:0000256" key="4">
    <source>
        <dbReference type="ARBA" id="ARBA00013208"/>
    </source>
</evidence>
<dbReference type="NCBIfam" id="TIGR02227">
    <property type="entry name" value="sigpep_I_bact"/>
    <property type="match status" value="1"/>
</dbReference>